<dbReference type="InterPro" id="IPR041121">
    <property type="entry name" value="SDH_C"/>
</dbReference>
<evidence type="ECO:0000256" key="1">
    <source>
        <dbReference type="ARBA" id="ARBA00004871"/>
    </source>
</evidence>
<evidence type="ECO:0000256" key="3">
    <source>
        <dbReference type="ARBA" id="ARBA00022605"/>
    </source>
</evidence>
<dbReference type="SUPFAM" id="SSF53223">
    <property type="entry name" value="Aminoacid dehydrogenase-like, N-terminal domain"/>
    <property type="match status" value="1"/>
</dbReference>
<gene>
    <name evidence="8" type="primary">aroE</name>
    <name evidence="11" type="ORF">LX73_0392</name>
</gene>
<dbReference type="GO" id="GO:0019632">
    <property type="term" value="P:shikimate metabolic process"/>
    <property type="evidence" value="ECO:0007669"/>
    <property type="project" value="InterPro"/>
</dbReference>
<dbReference type="UniPathway" id="UPA00053">
    <property type="reaction ID" value="UER00087"/>
</dbReference>
<dbReference type="Gene3D" id="3.40.50.720">
    <property type="entry name" value="NAD(P)-binding Rossmann-like Domain"/>
    <property type="match status" value="1"/>
</dbReference>
<comment type="catalytic activity">
    <reaction evidence="7 8">
        <text>shikimate + NADP(+) = 3-dehydroshikimate + NADPH + H(+)</text>
        <dbReference type="Rhea" id="RHEA:17737"/>
        <dbReference type="ChEBI" id="CHEBI:15378"/>
        <dbReference type="ChEBI" id="CHEBI:16630"/>
        <dbReference type="ChEBI" id="CHEBI:36208"/>
        <dbReference type="ChEBI" id="CHEBI:57783"/>
        <dbReference type="ChEBI" id="CHEBI:58349"/>
        <dbReference type="EC" id="1.1.1.25"/>
    </reaction>
</comment>
<dbReference type="GO" id="GO:0005829">
    <property type="term" value="C:cytosol"/>
    <property type="evidence" value="ECO:0007669"/>
    <property type="project" value="TreeGrafter"/>
</dbReference>
<dbReference type="HAMAP" id="MF_00222">
    <property type="entry name" value="Shikimate_DH_AroE"/>
    <property type="match status" value="1"/>
</dbReference>
<sequence>MNLTNFLQSDRADNPHYLLLGHPVEHSWSPLMHNTALKFYDMSARYFAVDLQNNEFSRLSSYLNSPTFLGANVTIPYKQMISDYLDDTDTIAKDIGAVNTIVKESGRLWGANTDCVGFTAPLESLEHQLKDGSAIVFGTGGAAKAVVAGLEKKGIEEIYLISRNPHSQTFFNDYSYVNIESYHSWTTFADETAIIVNTTPLGMHPKVNESPVRESEKESLANSICYDLVYNPLETTFLQQAQSVGAETISGLEMLIHQGSRSFEYWTGRPFPIGTVREKLYEQLKN</sequence>
<keyword evidence="3 8" id="KW-0028">Amino-acid biosynthesis</keyword>
<dbReference type="InterPro" id="IPR022893">
    <property type="entry name" value="Shikimate_DH_fam"/>
</dbReference>
<comment type="function">
    <text evidence="8">Involved in the biosynthesis of the chorismate, which leads to the biosynthesis of aromatic amino acids. Catalyzes the reversible NADPH linked reduction of 3-dehydroshikimate (DHSA) to yield shikimate (SA).</text>
</comment>
<dbReference type="EC" id="1.1.1.25" evidence="2 8"/>
<feature type="binding site" evidence="8">
    <location>
        <position position="114"/>
    </location>
    <ligand>
        <name>shikimate</name>
        <dbReference type="ChEBI" id="CHEBI:36208"/>
    </ligand>
</feature>
<keyword evidence="6 8" id="KW-0057">Aromatic amino acid biosynthesis</keyword>
<dbReference type="InterPro" id="IPR046346">
    <property type="entry name" value="Aminoacid_DH-like_N_sf"/>
</dbReference>
<evidence type="ECO:0000256" key="2">
    <source>
        <dbReference type="ARBA" id="ARBA00012962"/>
    </source>
</evidence>
<keyword evidence="12" id="KW-1185">Reference proteome</keyword>
<dbReference type="Proteomes" id="UP000324595">
    <property type="component" value="Unassembled WGS sequence"/>
</dbReference>
<comment type="similarity">
    <text evidence="8">Belongs to the shikimate dehydrogenase family.</text>
</comment>
<dbReference type="InterPro" id="IPR011342">
    <property type="entry name" value="Shikimate_DH"/>
</dbReference>
<evidence type="ECO:0000313" key="11">
    <source>
        <dbReference type="EMBL" id="TYP95097.1"/>
    </source>
</evidence>
<dbReference type="EMBL" id="VNHY01000001">
    <property type="protein sequence ID" value="TYP95097.1"/>
    <property type="molecule type" value="Genomic_DNA"/>
</dbReference>
<dbReference type="NCBIfam" id="TIGR00507">
    <property type="entry name" value="aroE"/>
    <property type="match status" value="1"/>
</dbReference>
<feature type="binding site" evidence="8">
    <location>
        <position position="230"/>
    </location>
    <ligand>
        <name>shikimate</name>
        <dbReference type="ChEBI" id="CHEBI:36208"/>
    </ligand>
</feature>
<keyword evidence="5 8" id="KW-0560">Oxidoreductase</keyword>
<evidence type="ECO:0000259" key="9">
    <source>
        <dbReference type="Pfam" id="PF08501"/>
    </source>
</evidence>
<evidence type="ECO:0000256" key="5">
    <source>
        <dbReference type="ARBA" id="ARBA00023002"/>
    </source>
</evidence>
<keyword evidence="4 8" id="KW-0521">NADP</keyword>
<feature type="binding site" evidence="8">
    <location>
        <begin position="27"/>
        <end position="29"/>
    </location>
    <ligand>
        <name>shikimate</name>
        <dbReference type="ChEBI" id="CHEBI:36208"/>
    </ligand>
</feature>
<evidence type="ECO:0000259" key="10">
    <source>
        <dbReference type="Pfam" id="PF18317"/>
    </source>
</evidence>
<evidence type="ECO:0000256" key="7">
    <source>
        <dbReference type="ARBA" id="ARBA00049442"/>
    </source>
</evidence>
<feature type="domain" description="SDH C-terminal" evidence="10">
    <location>
        <begin position="251"/>
        <end position="280"/>
    </location>
</feature>
<feature type="binding site" evidence="8">
    <location>
        <position position="99"/>
    </location>
    <ligand>
        <name>shikimate</name>
        <dbReference type="ChEBI" id="CHEBI:36208"/>
    </ligand>
</feature>
<evidence type="ECO:0000256" key="4">
    <source>
        <dbReference type="ARBA" id="ARBA00022857"/>
    </source>
</evidence>
<dbReference type="Pfam" id="PF08501">
    <property type="entry name" value="Shikimate_dh_N"/>
    <property type="match status" value="1"/>
</dbReference>
<dbReference type="OrthoDB" id="9792692at2"/>
<accession>A0A5D3YMT1</accession>
<protein>
    <recommendedName>
        <fullName evidence="2 8">Shikimate dehydrogenase (NADP(+))</fullName>
        <shortName evidence="8">SDH</shortName>
        <ecNumber evidence="2 8">1.1.1.25</ecNumber>
    </recommendedName>
</protein>
<comment type="caution">
    <text evidence="11">The sequence shown here is derived from an EMBL/GenBank/DDBJ whole genome shotgun (WGS) entry which is preliminary data.</text>
</comment>
<feature type="binding site" evidence="8">
    <location>
        <position position="258"/>
    </location>
    <ligand>
        <name>shikimate</name>
        <dbReference type="ChEBI" id="CHEBI:36208"/>
    </ligand>
</feature>
<evidence type="ECO:0000313" key="12">
    <source>
        <dbReference type="Proteomes" id="UP000324595"/>
    </source>
</evidence>
<comment type="caution">
    <text evidence="8">Lacks conserved residue(s) required for the propagation of feature annotation.</text>
</comment>
<feature type="binding site" evidence="8">
    <location>
        <position position="251"/>
    </location>
    <ligand>
        <name>NADP(+)</name>
        <dbReference type="ChEBI" id="CHEBI:58349"/>
    </ligand>
</feature>
<feature type="active site" description="Proton acceptor" evidence="8">
    <location>
        <position position="78"/>
    </location>
</feature>
<dbReference type="Gene3D" id="3.40.50.10860">
    <property type="entry name" value="Leucine Dehydrogenase, chain A, domain 1"/>
    <property type="match status" value="1"/>
</dbReference>
<dbReference type="GO" id="GO:0050661">
    <property type="term" value="F:NADP binding"/>
    <property type="evidence" value="ECO:0007669"/>
    <property type="project" value="InterPro"/>
</dbReference>
<dbReference type="GO" id="GO:0004764">
    <property type="term" value="F:shikimate 3-dehydrogenase (NADP+) activity"/>
    <property type="evidence" value="ECO:0007669"/>
    <property type="project" value="UniProtKB-UniRule"/>
</dbReference>
<evidence type="ECO:0000256" key="6">
    <source>
        <dbReference type="ARBA" id="ARBA00023141"/>
    </source>
</evidence>
<dbReference type="GO" id="GO:0008652">
    <property type="term" value="P:amino acid biosynthetic process"/>
    <property type="evidence" value="ECO:0007669"/>
    <property type="project" value="UniProtKB-KW"/>
</dbReference>
<dbReference type="InterPro" id="IPR013708">
    <property type="entry name" value="Shikimate_DH-bd_N"/>
</dbReference>
<dbReference type="PANTHER" id="PTHR21089:SF1">
    <property type="entry name" value="BIFUNCTIONAL 3-DEHYDROQUINATE DEHYDRATASE_SHIKIMATE DEHYDROGENASE, CHLOROPLASTIC"/>
    <property type="match status" value="1"/>
</dbReference>
<name>A0A5D3YMT1_9BACT</name>
<dbReference type="AlphaFoldDB" id="A0A5D3YMT1"/>
<comment type="pathway">
    <text evidence="1 8">Metabolic intermediate biosynthesis; chorismate biosynthesis; chorismate from D-erythrose 4-phosphate and phosphoenolpyruvate: step 4/7.</text>
</comment>
<dbReference type="CDD" id="cd01065">
    <property type="entry name" value="NAD_bind_Shikimate_DH"/>
    <property type="match status" value="1"/>
</dbReference>
<proteinExistence type="inferred from homology"/>
<comment type="subunit">
    <text evidence="8">Homodimer.</text>
</comment>
<feature type="binding site" evidence="8">
    <location>
        <position position="74"/>
    </location>
    <ligand>
        <name>shikimate</name>
        <dbReference type="ChEBI" id="CHEBI:36208"/>
    </ligand>
</feature>
<dbReference type="SUPFAM" id="SSF51735">
    <property type="entry name" value="NAD(P)-binding Rossmann-fold domains"/>
    <property type="match status" value="1"/>
</dbReference>
<dbReference type="GO" id="GO:0009423">
    <property type="term" value="P:chorismate biosynthetic process"/>
    <property type="evidence" value="ECO:0007669"/>
    <property type="project" value="UniProtKB-UniRule"/>
</dbReference>
<dbReference type="Pfam" id="PF18317">
    <property type="entry name" value="SDH_C"/>
    <property type="match status" value="1"/>
</dbReference>
<evidence type="ECO:0000256" key="8">
    <source>
        <dbReference type="HAMAP-Rule" id="MF_00222"/>
    </source>
</evidence>
<feature type="domain" description="Shikimate dehydrogenase substrate binding N-terminal" evidence="9">
    <location>
        <begin position="19"/>
        <end position="101"/>
    </location>
</feature>
<feature type="binding site" evidence="8">
    <location>
        <position position="228"/>
    </location>
    <ligand>
        <name>NADP(+)</name>
        <dbReference type="ChEBI" id="CHEBI:58349"/>
    </ligand>
</feature>
<dbReference type="GO" id="GO:0009073">
    <property type="term" value="P:aromatic amino acid family biosynthetic process"/>
    <property type="evidence" value="ECO:0007669"/>
    <property type="project" value="UniProtKB-KW"/>
</dbReference>
<dbReference type="RefSeq" id="WP_148897778.1">
    <property type="nucleotide sequence ID" value="NZ_VNHY01000001.1"/>
</dbReference>
<organism evidence="11 12">
    <name type="scientific">Fodinibius salinus</name>
    <dbReference type="NCBI Taxonomy" id="860790"/>
    <lineage>
        <taxon>Bacteria</taxon>
        <taxon>Pseudomonadati</taxon>
        <taxon>Balneolota</taxon>
        <taxon>Balneolia</taxon>
        <taxon>Balneolales</taxon>
        <taxon>Balneolaceae</taxon>
        <taxon>Fodinibius</taxon>
    </lineage>
</organism>
<dbReference type="PANTHER" id="PTHR21089">
    <property type="entry name" value="SHIKIMATE DEHYDROGENASE"/>
    <property type="match status" value="1"/>
</dbReference>
<reference evidence="11 12" key="1">
    <citation type="submission" date="2019-07" db="EMBL/GenBank/DDBJ databases">
        <title>Genomic Encyclopedia of Archaeal and Bacterial Type Strains, Phase II (KMG-II): from individual species to whole genera.</title>
        <authorList>
            <person name="Goeker M."/>
        </authorList>
    </citation>
    <scope>NUCLEOTIDE SEQUENCE [LARGE SCALE GENOMIC DNA]</scope>
    <source>
        <strain evidence="11 12">DSM 21935</strain>
    </source>
</reference>
<dbReference type="InterPro" id="IPR036291">
    <property type="entry name" value="NAD(P)-bd_dom_sf"/>
</dbReference>